<accession>A0A510E483</accession>
<organism evidence="1 2">
    <name type="scientific">Sulfuracidifex tepidarius</name>
    <dbReference type="NCBI Taxonomy" id="1294262"/>
    <lineage>
        <taxon>Archaea</taxon>
        <taxon>Thermoproteota</taxon>
        <taxon>Thermoprotei</taxon>
        <taxon>Sulfolobales</taxon>
        <taxon>Sulfolobaceae</taxon>
        <taxon>Sulfuracidifex</taxon>
    </lineage>
</organism>
<gene>
    <name evidence="1" type="ORF">IC007_1831</name>
</gene>
<dbReference type="RefSeq" id="WP_149564875.1">
    <property type="nucleotide sequence ID" value="NZ_AP018930.1"/>
</dbReference>
<reference evidence="2" key="1">
    <citation type="submission" date="2018-09" db="EMBL/GenBank/DDBJ databases">
        <title>Complete Genome Sequencing of Sulfolobus sp. JCM 16834.</title>
        <authorList>
            <person name="Kato S."/>
            <person name="Itoh T."/>
            <person name="Ohkuma M."/>
        </authorList>
    </citation>
    <scope>NUCLEOTIDE SEQUENCE [LARGE SCALE GENOMIC DNA]</scope>
    <source>
        <strain evidence="2">IC-007</strain>
    </source>
</reference>
<name>A0A510E483_9CREN</name>
<dbReference type="AlphaFoldDB" id="A0A510E483"/>
<proteinExistence type="predicted"/>
<protein>
    <submittedName>
        <fullName evidence="1">Uncharacterized protein</fullName>
    </submittedName>
</protein>
<dbReference type="EMBL" id="AP018930">
    <property type="protein sequence ID" value="BBG27286.1"/>
    <property type="molecule type" value="Genomic_DNA"/>
</dbReference>
<evidence type="ECO:0000313" key="1">
    <source>
        <dbReference type="EMBL" id="BBG27286.1"/>
    </source>
</evidence>
<dbReference type="Proteomes" id="UP000325030">
    <property type="component" value="Chromosome"/>
</dbReference>
<dbReference type="GeneID" id="41718172"/>
<evidence type="ECO:0000313" key="2">
    <source>
        <dbReference type="Proteomes" id="UP000325030"/>
    </source>
</evidence>
<sequence>MQELFHEKTLRIRWGLPVDQRVEAEVGKTLMNVMSSVKGVEIADNEGMILKVEMTEDQVEWVKELRNGLYYVDVWFEGEDPEKVKRERLERWAEKLDFSPDYEEGEVDE</sequence>